<dbReference type="Proteomes" id="UP000694930">
    <property type="component" value="Chromosome 1"/>
</dbReference>
<dbReference type="InterPro" id="IPR001878">
    <property type="entry name" value="Znf_CCHC"/>
</dbReference>
<evidence type="ECO:0000256" key="1">
    <source>
        <dbReference type="PROSITE-ProRule" id="PRU00047"/>
    </source>
</evidence>
<keyword evidence="1" id="KW-0479">Metal-binding</keyword>
<reference evidence="4" key="1">
    <citation type="journal article" date="2014" name="Nat. Genet.">
        <title>The genome of the stress-tolerant wild tomato species Solanum pennellii.</title>
        <authorList>
            <person name="Bolger A."/>
            <person name="Scossa F."/>
            <person name="Bolger M.E."/>
            <person name="Lanz C."/>
            <person name="Maumus F."/>
            <person name="Tohge T."/>
            <person name="Quesneville H."/>
            <person name="Alseekh S."/>
            <person name="Sorensen I."/>
            <person name="Lichtenstein G."/>
            <person name="Fich E.A."/>
            <person name="Conte M."/>
            <person name="Keller H."/>
            <person name="Schneeberger K."/>
            <person name="Schwacke R."/>
            <person name="Ofner I."/>
            <person name="Vrebalov J."/>
            <person name="Xu Y."/>
            <person name="Osorio S."/>
            <person name="Aflitos S.A."/>
            <person name="Schijlen E."/>
            <person name="Jimenez-Gomez J.M."/>
            <person name="Ryngajllo M."/>
            <person name="Kimura S."/>
            <person name="Kumar R."/>
            <person name="Koenig D."/>
            <person name="Headland L.R."/>
            <person name="Maloof J.N."/>
            <person name="Sinha N."/>
            <person name="van Ham R.C."/>
            <person name="Lankhorst R.K."/>
            <person name="Mao L."/>
            <person name="Vogel A."/>
            <person name="Arsova B."/>
            <person name="Panstruga R."/>
            <person name="Fei Z."/>
            <person name="Rose J.K."/>
            <person name="Zamir D."/>
            <person name="Carrari F."/>
            <person name="Giovannoni J.J."/>
            <person name="Weigel D."/>
            <person name="Usadel B."/>
            <person name="Fernie A.R."/>
        </authorList>
    </citation>
    <scope>NUCLEOTIDE SEQUENCE [LARGE SCALE GENOMIC DNA]</scope>
    <source>
        <strain evidence="4">cv. LA0716</strain>
    </source>
</reference>
<reference evidence="5" key="2">
    <citation type="submission" date="2025-08" db="UniProtKB">
        <authorList>
            <consortium name="RefSeq"/>
        </authorList>
    </citation>
    <scope>IDENTIFICATION</scope>
</reference>
<evidence type="ECO:0000313" key="5">
    <source>
        <dbReference type="RefSeq" id="XP_015076432.1"/>
    </source>
</evidence>
<evidence type="ECO:0000313" key="4">
    <source>
        <dbReference type="Proteomes" id="UP000694930"/>
    </source>
</evidence>
<dbReference type="RefSeq" id="XP_015076432.1">
    <property type="nucleotide sequence ID" value="XM_015220946.1"/>
</dbReference>
<dbReference type="Pfam" id="PF00098">
    <property type="entry name" value="zf-CCHC"/>
    <property type="match status" value="1"/>
</dbReference>
<dbReference type="PROSITE" id="PS50158">
    <property type="entry name" value="ZF_CCHC"/>
    <property type="match status" value="1"/>
</dbReference>
<proteinExistence type="predicted"/>
<keyword evidence="1" id="KW-0862">Zinc</keyword>
<name>A0ABM1GV39_SOLPN</name>
<keyword evidence="1" id="KW-0863">Zinc-finger</keyword>
<feature type="compositionally biased region" description="Polar residues" evidence="2">
    <location>
        <begin position="94"/>
        <end position="109"/>
    </location>
</feature>
<organism evidence="4 5">
    <name type="scientific">Solanum pennellii</name>
    <name type="common">Tomato</name>
    <name type="synonym">Lycopersicon pennellii</name>
    <dbReference type="NCBI Taxonomy" id="28526"/>
    <lineage>
        <taxon>Eukaryota</taxon>
        <taxon>Viridiplantae</taxon>
        <taxon>Streptophyta</taxon>
        <taxon>Embryophyta</taxon>
        <taxon>Tracheophyta</taxon>
        <taxon>Spermatophyta</taxon>
        <taxon>Magnoliopsida</taxon>
        <taxon>eudicotyledons</taxon>
        <taxon>Gunneridae</taxon>
        <taxon>Pentapetalae</taxon>
        <taxon>asterids</taxon>
        <taxon>lamiids</taxon>
        <taxon>Solanales</taxon>
        <taxon>Solanaceae</taxon>
        <taxon>Solanoideae</taxon>
        <taxon>Solaneae</taxon>
        <taxon>Solanum</taxon>
        <taxon>Solanum subgen. Lycopersicon</taxon>
    </lineage>
</organism>
<feature type="region of interest" description="Disordered" evidence="2">
    <location>
        <begin position="81"/>
        <end position="138"/>
    </location>
</feature>
<evidence type="ECO:0000259" key="3">
    <source>
        <dbReference type="PROSITE" id="PS50158"/>
    </source>
</evidence>
<feature type="region of interest" description="Disordered" evidence="2">
    <location>
        <begin position="172"/>
        <end position="195"/>
    </location>
</feature>
<evidence type="ECO:0000256" key="2">
    <source>
        <dbReference type="SAM" id="MobiDB-lite"/>
    </source>
</evidence>
<feature type="domain" description="CCHC-type" evidence="3">
    <location>
        <begin position="157"/>
        <end position="172"/>
    </location>
</feature>
<protein>
    <submittedName>
        <fullName evidence="5">Uncharacterized protein LOC107020537</fullName>
    </submittedName>
</protein>
<gene>
    <name evidence="5" type="primary">LOC107020537</name>
</gene>
<accession>A0ABM1GV39</accession>
<keyword evidence="4" id="KW-1185">Reference proteome</keyword>
<dbReference type="GeneID" id="107020537"/>
<sequence length="215" mass="24166">MVIGFWPCPRCRRWIIIPPEGTVTVHPTRRNVEEREVPNAPEMQPKEEVTNARFCLASGKEGRAAMLIGDMDISRLMDYRSGSSRPQFKKQKDNAPSSDSVPTPRNNGEYNGHKSLNIKDSPAHSQGSVAQRGSWDPSFGRCRRNHVDKCCNGQSGCFKCGEVGHYMKELPKNKKRGGNLGNRVQSASVAPPHKAAPREVTYARCYHEHDRSLYF</sequence>